<dbReference type="AlphaFoldDB" id="A0A2G1QQS6"/>
<keyword evidence="4" id="KW-1185">Reference proteome</keyword>
<sequence>MALRRRIIMRKTRSFLAFLRDRKEGNFTMMFALLSLPLLAAVAFTVDYNNMLRVRGQLQNATDAATLYAARYYELNKSLPPQSEILDFLMSNSDFGTIVIKDYDYADNQVVLDTKVTYTPYIMSAVVQQDYSLGVHSAAFVSKDTRVEVALVLDNTGSMASSGKIQGLKVAATNFTNTLFDATKATVAVRIGVVPFAQYVNVGMGNRNAAWMDVPADTNSLHWNGCVGSRGSATDKLALTDDTPSVLFPGIMNATCPQPLLPLSSSRTDVLAKVSAMNASGMTYIADGVMWGLRLLTPVAPFTEAVDPATVDAEVHKIMVVMTDGENTRAPNLPNSPDHNGTSQSRADTWTQQACNYASQQGIEIYTVTYGTQVPISAKNLMKRCASNPANFYDAASTSKLDEVFQEIATNLTRLRLTQ</sequence>
<dbReference type="InterPro" id="IPR028087">
    <property type="entry name" value="Tad_N"/>
</dbReference>
<dbReference type="Pfam" id="PF13400">
    <property type="entry name" value="Tad"/>
    <property type="match status" value="1"/>
</dbReference>
<gene>
    <name evidence="3" type="ORF">CSC94_04050</name>
</gene>
<evidence type="ECO:0000256" key="1">
    <source>
        <dbReference type="SAM" id="MobiDB-lite"/>
    </source>
</evidence>
<dbReference type="OrthoDB" id="7522752at2"/>
<evidence type="ECO:0000259" key="2">
    <source>
        <dbReference type="PROSITE" id="PS50234"/>
    </source>
</evidence>
<comment type="caution">
    <text evidence="3">The sequence shown here is derived from an EMBL/GenBank/DDBJ whole genome shotgun (WGS) entry which is preliminary data.</text>
</comment>
<dbReference type="SUPFAM" id="SSF53300">
    <property type="entry name" value="vWA-like"/>
    <property type="match status" value="1"/>
</dbReference>
<dbReference type="Proteomes" id="UP000221168">
    <property type="component" value="Unassembled WGS sequence"/>
</dbReference>
<dbReference type="InterPro" id="IPR036465">
    <property type="entry name" value="vWFA_dom_sf"/>
</dbReference>
<name>A0A2G1QQS6_9HYPH</name>
<feature type="region of interest" description="Disordered" evidence="1">
    <location>
        <begin position="326"/>
        <end position="347"/>
    </location>
</feature>
<accession>A0A2G1QQS6</accession>
<dbReference type="InterPro" id="IPR002035">
    <property type="entry name" value="VWF_A"/>
</dbReference>
<protein>
    <recommendedName>
        <fullName evidence="2">VWFA domain-containing protein</fullName>
    </recommendedName>
</protein>
<dbReference type="PROSITE" id="PS50234">
    <property type="entry name" value="VWFA"/>
    <property type="match status" value="1"/>
</dbReference>
<evidence type="ECO:0000313" key="3">
    <source>
        <dbReference type="EMBL" id="PHP67862.1"/>
    </source>
</evidence>
<dbReference type="SMART" id="SM00327">
    <property type="entry name" value="VWA"/>
    <property type="match status" value="1"/>
</dbReference>
<dbReference type="Gene3D" id="3.40.50.410">
    <property type="entry name" value="von Willebrand factor, type A domain"/>
    <property type="match status" value="1"/>
</dbReference>
<proteinExistence type="predicted"/>
<organism evidence="3 4">
    <name type="scientific">Zhengella mangrovi</name>
    <dbReference type="NCBI Taxonomy" id="1982044"/>
    <lineage>
        <taxon>Bacteria</taxon>
        <taxon>Pseudomonadati</taxon>
        <taxon>Pseudomonadota</taxon>
        <taxon>Alphaproteobacteria</taxon>
        <taxon>Hyphomicrobiales</taxon>
        <taxon>Notoacmeibacteraceae</taxon>
        <taxon>Zhengella</taxon>
    </lineage>
</organism>
<dbReference type="EMBL" id="PDVP01000002">
    <property type="protein sequence ID" value="PHP67862.1"/>
    <property type="molecule type" value="Genomic_DNA"/>
</dbReference>
<feature type="domain" description="VWFA" evidence="2">
    <location>
        <begin position="148"/>
        <end position="408"/>
    </location>
</feature>
<evidence type="ECO:0000313" key="4">
    <source>
        <dbReference type="Proteomes" id="UP000221168"/>
    </source>
</evidence>
<reference evidence="3 4" key="1">
    <citation type="submission" date="2017-10" db="EMBL/GenBank/DDBJ databases">
        <title>Sedimentibacterium mangrovi gen. nov., sp. nov., a novel member of family Phyllobacteriacea isolated from mangrove sediment.</title>
        <authorList>
            <person name="Liao H."/>
            <person name="Tian Y."/>
        </authorList>
    </citation>
    <scope>NUCLEOTIDE SEQUENCE [LARGE SCALE GENOMIC DNA]</scope>
    <source>
        <strain evidence="3 4">X9-2-2</strain>
    </source>
</reference>
<feature type="compositionally biased region" description="Polar residues" evidence="1">
    <location>
        <begin position="329"/>
        <end position="347"/>
    </location>
</feature>